<dbReference type="InterPro" id="IPR008964">
    <property type="entry name" value="Invasin/intimin_cell_adhesion"/>
</dbReference>
<reference evidence="2 3" key="1">
    <citation type="submission" date="2020-08" db="EMBL/GenBank/DDBJ databases">
        <title>Genome public.</title>
        <authorList>
            <person name="Liu C."/>
            <person name="Sun Q."/>
        </authorList>
    </citation>
    <scope>NUCLEOTIDE SEQUENCE [LARGE SCALE GENOMIC DNA]</scope>
    <source>
        <strain evidence="2 3">BX3</strain>
    </source>
</reference>
<gene>
    <name evidence="2" type="ORF">H8700_01740</name>
</gene>
<accession>A0ABR7MRL3</accession>
<dbReference type="Gene3D" id="2.60.40.1080">
    <property type="match status" value="1"/>
</dbReference>
<evidence type="ECO:0000313" key="3">
    <source>
        <dbReference type="Proteomes" id="UP000637513"/>
    </source>
</evidence>
<evidence type="ECO:0000313" key="2">
    <source>
        <dbReference type="EMBL" id="MBC8556436.1"/>
    </source>
</evidence>
<dbReference type="InterPro" id="IPR003343">
    <property type="entry name" value="Big_2"/>
</dbReference>
<dbReference type="SMART" id="SM00635">
    <property type="entry name" value="BID_2"/>
    <property type="match status" value="1"/>
</dbReference>
<dbReference type="EMBL" id="JACRSW010000007">
    <property type="protein sequence ID" value="MBC8556436.1"/>
    <property type="molecule type" value="Genomic_DNA"/>
</dbReference>
<sequence>MMLCVAPADAKTIKAKSLKLTKKSVSVTVGKTVKLKSKVKVKPAKAKLKWSSNKKKIATVTSKGVVKGKKAGTAKITVKSGKKSAKFKVKVKKAPVKVAVSNVEVLTSKTVRVTLNKAQKVAASKFSIYRKADSNGTAQKKLSIAKVNNTANKTYELVLSEVLDDNDNDKNCINDGDFVQVTVAGLAGTKTKTAKYVYCTTPRDNYVTGLVDERFSSSVYFGDYTTGYSSFTIGALPAGLKATVNDYSVSITGVPTGVCSDFKTVITAKDEMKKTVSITTHFYIGSENQMVGYALPKLAPAGKSVWNSNLVYVGGKASDSKTFTTTLQNALVTVDAEDGDVRLAETAPTGVYDVPVTVADKSGHAITINVQTKVVPSVLITGTVKNAAGTIVKSANVTADFTKYDPEYANSASSFYASTDENGVYKLYVPASKTYNITAYENNARKTVYNTTVGATGTVPADFVLDKLFAVTTNVTKQGYLSWKDSVSGDYFDSYNGVLNLKAGTYKLTSDEVYVTTTDAAGKTTTKKEVYTLNITVTGNTQAAVIVKSSVDVTENNKL</sequence>
<proteinExistence type="predicted"/>
<keyword evidence="3" id="KW-1185">Reference proteome</keyword>
<feature type="domain" description="BIG2" evidence="1">
    <location>
        <begin position="14"/>
        <end position="90"/>
    </location>
</feature>
<dbReference type="Pfam" id="PF02368">
    <property type="entry name" value="Big_2"/>
    <property type="match status" value="1"/>
</dbReference>
<dbReference type="Proteomes" id="UP000637513">
    <property type="component" value="Unassembled WGS sequence"/>
</dbReference>
<evidence type="ECO:0000259" key="1">
    <source>
        <dbReference type="SMART" id="SM00635"/>
    </source>
</evidence>
<name>A0ABR7MRL3_9FIRM</name>
<organism evidence="2 3">
    <name type="scientific">Jutongia hominis</name>
    <dbReference type="NCBI Taxonomy" id="2763664"/>
    <lineage>
        <taxon>Bacteria</taxon>
        <taxon>Bacillati</taxon>
        <taxon>Bacillota</taxon>
        <taxon>Clostridia</taxon>
        <taxon>Lachnospirales</taxon>
        <taxon>Lachnospiraceae</taxon>
        <taxon>Jutongia</taxon>
    </lineage>
</organism>
<dbReference type="Gene3D" id="2.60.40.1120">
    <property type="entry name" value="Carboxypeptidase-like, regulatory domain"/>
    <property type="match status" value="1"/>
</dbReference>
<dbReference type="InterPro" id="IPR013784">
    <property type="entry name" value="Carb-bd-like_fold"/>
</dbReference>
<protein>
    <submittedName>
        <fullName evidence="2">Ig-like domain-containing protein</fullName>
    </submittedName>
</protein>
<comment type="caution">
    <text evidence="2">The sequence shown here is derived from an EMBL/GenBank/DDBJ whole genome shotgun (WGS) entry which is preliminary data.</text>
</comment>
<dbReference type="SUPFAM" id="SSF49373">
    <property type="entry name" value="Invasin/intimin cell-adhesion fragments"/>
    <property type="match status" value="1"/>
</dbReference>
<dbReference type="SUPFAM" id="SSF49452">
    <property type="entry name" value="Starch-binding domain-like"/>
    <property type="match status" value="1"/>
</dbReference>